<feature type="compositionally biased region" description="Polar residues" evidence="1">
    <location>
        <begin position="30"/>
        <end position="45"/>
    </location>
</feature>
<feature type="region of interest" description="Disordered" evidence="1">
    <location>
        <begin position="448"/>
        <end position="472"/>
    </location>
</feature>
<feature type="compositionally biased region" description="Pro residues" evidence="1">
    <location>
        <begin position="11"/>
        <end position="27"/>
    </location>
</feature>
<sequence length="606" mass="67016">MSRSTYDPQAYYPPSPPPSISRRPPPLRVNTHNSAASGPSDTSIRSAGHSPVKSGFSYNLPGSVESPGYTQSRARPGGLAAIAADIPARVRSPPSAPRSRAHSRNGDWSRRDSNESKLPPPVIRQSSDQEPSRPRKDNGIESPPLGSVFSGREGVEYQRAVGTSSPKSQDLKLFAHHCRLFYFSPSPPSDSASYISSTLASLSPSHRAAYTRLQSSLRSLAHLHHLRVRISSFHALITSTVSSASLSPSARQDLLSTMSKAERSEQAKHFVSTWCTSKTGGVEPFFRGLWGVLRAQSRGGVARGGGGENRVVWEVDDAVFLESGRPASKKAPLHSQEELGFALPAPVRNGDSRSRAISDPFTDARPSRRHPAPPPPSRRHPHSIPNPLQRAPPDDQRYSSNPESPLLPHSLSVKASLESVQGQSRPPFPLLFSEDRVHLLSRQSLSETINGRSGIGPGVSVDPLIEDDEGEPTEDNVAAEEADLNKPRFRLWSFPAHITDQEAESLLIYFPRFISGKNDIHFPFVRPHRGLKAFEEARWDAVAVDIVEQMEPKLVRVPKVEIEDEEGVVRCGTGRMWVGIEPRRPGWEGSRWYRFIRWWRRLFRLA</sequence>
<dbReference type="Proteomes" id="UP001329825">
    <property type="component" value="Chromosome 6"/>
</dbReference>
<feature type="region of interest" description="Disordered" evidence="1">
    <location>
        <begin position="327"/>
        <end position="407"/>
    </location>
</feature>
<organism evidence="2 3">
    <name type="scientific">Kwoniella shivajii</name>
    <dbReference type="NCBI Taxonomy" id="564305"/>
    <lineage>
        <taxon>Eukaryota</taxon>
        <taxon>Fungi</taxon>
        <taxon>Dikarya</taxon>
        <taxon>Basidiomycota</taxon>
        <taxon>Agaricomycotina</taxon>
        <taxon>Tremellomycetes</taxon>
        <taxon>Tremellales</taxon>
        <taxon>Cryptococcaceae</taxon>
        <taxon>Kwoniella</taxon>
    </lineage>
</organism>
<feature type="compositionally biased region" description="Basic and acidic residues" evidence="1">
    <location>
        <begin position="104"/>
        <end position="115"/>
    </location>
</feature>
<feature type="compositionally biased region" description="Basic and acidic residues" evidence="1">
    <location>
        <begin position="130"/>
        <end position="139"/>
    </location>
</feature>
<reference evidence="2 3" key="1">
    <citation type="submission" date="2024-01" db="EMBL/GenBank/DDBJ databases">
        <title>Comparative genomics of Cryptococcus and Kwoniella reveals pathogenesis evolution and contrasting modes of karyotype evolution via chromosome fusion or intercentromeric recombination.</title>
        <authorList>
            <person name="Coelho M.A."/>
            <person name="David-Palma M."/>
            <person name="Shea T."/>
            <person name="Bowers K."/>
            <person name="McGinley-Smith S."/>
            <person name="Mohammad A.W."/>
            <person name="Gnirke A."/>
            <person name="Yurkov A.M."/>
            <person name="Nowrousian M."/>
            <person name="Sun S."/>
            <person name="Cuomo C.A."/>
            <person name="Heitman J."/>
        </authorList>
    </citation>
    <scope>NUCLEOTIDE SEQUENCE [LARGE SCALE GENOMIC DNA]</scope>
    <source>
        <strain evidence="2">CBS 11374</strain>
    </source>
</reference>
<dbReference type="GeneID" id="87957115"/>
<dbReference type="RefSeq" id="XP_062792749.1">
    <property type="nucleotide sequence ID" value="XM_062936698.1"/>
</dbReference>
<evidence type="ECO:0000256" key="1">
    <source>
        <dbReference type="SAM" id="MobiDB-lite"/>
    </source>
</evidence>
<evidence type="ECO:0000313" key="3">
    <source>
        <dbReference type="Proteomes" id="UP001329825"/>
    </source>
</evidence>
<proteinExistence type="predicted"/>
<evidence type="ECO:0000313" key="2">
    <source>
        <dbReference type="EMBL" id="WRT68009.1"/>
    </source>
</evidence>
<name>A0ABZ1D3A6_9TREE</name>
<protein>
    <submittedName>
        <fullName evidence="2">Uncharacterized protein</fullName>
    </submittedName>
</protein>
<feature type="region of interest" description="Disordered" evidence="1">
    <location>
        <begin position="1"/>
        <end position="150"/>
    </location>
</feature>
<accession>A0ABZ1D3A6</accession>
<keyword evidence="3" id="KW-1185">Reference proteome</keyword>
<gene>
    <name evidence="2" type="ORF">IL334_004984</name>
</gene>
<dbReference type="EMBL" id="CP141886">
    <property type="protein sequence ID" value="WRT68009.1"/>
    <property type="molecule type" value="Genomic_DNA"/>
</dbReference>
<feature type="compositionally biased region" description="Basic residues" evidence="1">
    <location>
        <begin position="367"/>
        <end position="382"/>
    </location>
</feature>